<dbReference type="InterPro" id="IPR027417">
    <property type="entry name" value="P-loop_NTPase"/>
</dbReference>
<evidence type="ECO:0000259" key="1">
    <source>
        <dbReference type="Pfam" id="PF13614"/>
    </source>
</evidence>
<dbReference type="CDD" id="cd01983">
    <property type="entry name" value="SIMIBI"/>
    <property type="match status" value="1"/>
</dbReference>
<name>A0A2A2F5N8_9GAMM</name>
<organism evidence="2 3">
    <name type="scientific">Halovibrio salipaludis</name>
    <dbReference type="NCBI Taxonomy" id="2032626"/>
    <lineage>
        <taxon>Bacteria</taxon>
        <taxon>Pseudomonadati</taxon>
        <taxon>Pseudomonadota</taxon>
        <taxon>Gammaproteobacteria</taxon>
        <taxon>Oceanospirillales</taxon>
        <taxon>Halomonadaceae</taxon>
        <taxon>Halovibrio</taxon>
    </lineage>
</organism>
<dbReference type="PIRSF" id="PIRSF009320">
    <property type="entry name" value="Nuc_binding_HP_1000"/>
    <property type="match status" value="1"/>
</dbReference>
<feature type="domain" description="AAA" evidence="1">
    <location>
        <begin position="1"/>
        <end position="173"/>
    </location>
</feature>
<proteinExistence type="predicted"/>
<dbReference type="Pfam" id="PF13614">
    <property type="entry name" value="AAA_31"/>
    <property type="match status" value="1"/>
</dbReference>
<dbReference type="InterPro" id="IPR025669">
    <property type="entry name" value="AAA_dom"/>
</dbReference>
<dbReference type="Proteomes" id="UP000218896">
    <property type="component" value="Unassembled WGS sequence"/>
</dbReference>
<dbReference type="PANTHER" id="PTHR13696:SF52">
    <property type="entry name" value="PARA FAMILY PROTEIN CT_582"/>
    <property type="match status" value="1"/>
</dbReference>
<reference evidence="2 3" key="1">
    <citation type="submission" date="2017-08" db="EMBL/GenBank/DDBJ databases">
        <title>Halovibrio sewagensis sp. nov., isolated from wastewater of high salinity.</title>
        <authorList>
            <person name="Dong X."/>
            <person name="Zhang G."/>
        </authorList>
    </citation>
    <scope>NUCLEOTIDE SEQUENCE [LARGE SCALE GENOMIC DNA]</scope>
    <source>
        <strain evidence="2 3">YL5-2</strain>
    </source>
</reference>
<dbReference type="RefSeq" id="WP_095617933.1">
    <property type="nucleotide sequence ID" value="NZ_NSKD01000005.1"/>
</dbReference>
<keyword evidence="3" id="KW-1185">Reference proteome</keyword>
<dbReference type="InterPro" id="IPR050678">
    <property type="entry name" value="DNA_Partitioning_ATPase"/>
</dbReference>
<accession>A0A2A2F5N8</accession>
<dbReference type="EMBL" id="NSKD01000005">
    <property type="protein sequence ID" value="PAU79863.1"/>
    <property type="molecule type" value="Genomic_DNA"/>
</dbReference>
<dbReference type="OrthoDB" id="69313at2"/>
<dbReference type="SUPFAM" id="SSF52540">
    <property type="entry name" value="P-loop containing nucleoside triphosphate hydrolases"/>
    <property type="match status" value="1"/>
</dbReference>
<comment type="caution">
    <text evidence="2">The sequence shown here is derived from an EMBL/GenBank/DDBJ whole genome shotgun (WGS) entry which is preliminary data.</text>
</comment>
<dbReference type="PANTHER" id="PTHR13696">
    <property type="entry name" value="P-LOOP CONTAINING NUCLEOSIDE TRIPHOSPHATE HYDROLASE"/>
    <property type="match status" value="1"/>
</dbReference>
<protein>
    <submittedName>
        <fullName evidence="2">Cobyrinic acid a,c-diamide synthase</fullName>
    </submittedName>
</protein>
<evidence type="ECO:0000313" key="3">
    <source>
        <dbReference type="Proteomes" id="UP000218896"/>
    </source>
</evidence>
<dbReference type="CDD" id="cd02042">
    <property type="entry name" value="ParAB_family"/>
    <property type="match status" value="1"/>
</dbReference>
<dbReference type="Gene3D" id="3.40.50.300">
    <property type="entry name" value="P-loop containing nucleotide triphosphate hydrolases"/>
    <property type="match status" value="1"/>
</dbReference>
<gene>
    <name evidence="2" type="ORF">CK501_11725</name>
</gene>
<dbReference type="AlphaFoldDB" id="A0A2A2F5N8"/>
<sequence>MRAVAVLNQKGGVGKTTTSVHLAHGMARLGERVLGIDMDPQGHMGTSLGADNRLPGLDRVLLNEERLVDHRQNVREHLDLICAGPGLRSFETLDEGGPERGWWLNEALYELETESASEAPEWVVMDCPPSSGLLAMNALLAADDLVIPVSCDFLSLQGLSTLMQTLAKVEERMQGASRKWLVLTRFQTRRRLSREVQETLVNHFPGQLLQTPIRENVALAEAPGFGRTVFEYQATSNGAADYAALVEDLRLGRVR</sequence>
<evidence type="ECO:0000313" key="2">
    <source>
        <dbReference type="EMBL" id="PAU79863.1"/>
    </source>
</evidence>